<dbReference type="RefSeq" id="WP_252587155.1">
    <property type="nucleotide sequence ID" value="NZ_JAMWYS010000027.1"/>
</dbReference>
<keyword evidence="1" id="KW-0732">Signal</keyword>
<dbReference type="PANTHER" id="PTHR42852:SF13">
    <property type="entry name" value="PROTEIN DIPZ"/>
    <property type="match status" value="1"/>
</dbReference>
<dbReference type="Proteomes" id="UP001155182">
    <property type="component" value="Unassembled WGS sequence"/>
</dbReference>
<dbReference type="Gene3D" id="3.40.30.10">
    <property type="entry name" value="Glutaredoxin"/>
    <property type="match status" value="1"/>
</dbReference>
<dbReference type="EMBL" id="JAMWYS010000027">
    <property type="protein sequence ID" value="MCO4292661.1"/>
    <property type="molecule type" value="Genomic_DNA"/>
</dbReference>
<dbReference type="InterPro" id="IPR013766">
    <property type="entry name" value="Thioredoxin_domain"/>
</dbReference>
<comment type="caution">
    <text evidence="3">The sequence shown here is derived from an EMBL/GenBank/DDBJ whole genome shotgun (WGS) entry which is preliminary data.</text>
</comment>
<protein>
    <submittedName>
        <fullName evidence="3">TlpA family protein disulfide reductase</fullName>
    </submittedName>
</protein>
<reference evidence="3" key="1">
    <citation type="submission" date="2022-06" db="EMBL/GenBank/DDBJ databases">
        <title>Solitalea sp. MAHUQ-68 isolated from rhizospheric soil.</title>
        <authorList>
            <person name="Huq M.A."/>
        </authorList>
    </citation>
    <scope>NUCLEOTIDE SEQUENCE</scope>
    <source>
        <strain evidence="3">MAHUQ-68</strain>
    </source>
</reference>
<dbReference type="InterPro" id="IPR050553">
    <property type="entry name" value="Thioredoxin_ResA/DsbE_sf"/>
</dbReference>
<dbReference type="PANTHER" id="PTHR42852">
    <property type="entry name" value="THIOL:DISULFIDE INTERCHANGE PROTEIN DSBE"/>
    <property type="match status" value="1"/>
</dbReference>
<dbReference type="CDD" id="cd02966">
    <property type="entry name" value="TlpA_like_family"/>
    <property type="match status" value="1"/>
</dbReference>
<evidence type="ECO:0000313" key="4">
    <source>
        <dbReference type="Proteomes" id="UP001155182"/>
    </source>
</evidence>
<evidence type="ECO:0000313" key="3">
    <source>
        <dbReference type="EMBL" id="MCO4292661.1"/>
    </source>
</evidence>
<evidence type="ECO:0000256" key="1">
    <source>
        <dbReference type="SAM" id="SignalP"/>
    </source>
</evidence>
<keyword evidence="4" id="KW-1185">Reference proteome</keyword>
<dbReference type="InterPro" id="IPR013740">
    <property type="entry name" value="Redoxin"/>
</dbReference>
<feature type="chain" id="PRO_5040954740" evidence="1">
    <location>
        <begin position="21"/>
        <end position="416"/>
    </location>
</feature>
<proteinExistence type="predicted"/>
<dbReference type="Pfam" id="PF08534">
    <property type="entry name" value="Redoxin"/>
    <property type="match status" value="1"/>
</dbReference>
<dbReference type="AlphaFoldDB" id="A0A9X2JER1"/>
<dbReference type="InterPro" id="IPR036249">
    <property type="entry name" value="Thioredoxin-like_sf"/>
</dbReference>
<organism evidence="3 4">
    <name type="scientific">Solitalea agri</name>
    <dbReference type="NCBI Taxonomy" id="2953739"/>
    <lineage>
        <taxon>Bacteria</taxon>
        <taxon>Pseudomonadati</taxon>
        <taxon>Bacteroidota</taxon>
        <taxon>Sphingobacteriia</taxon>
        <taxon>Sphingobacteriales</taxon>
        <taxon>Sphingobacteriaceae</taxon>
        <taxon>Solitalea</taxon>
    </lineage>
</organism>
<feature type="signal peptide" evidence="1">
    <location>
        <begin position="1"/>
        <end position="20"/>
    </location>
</feature>
<dbReference type="PROSITE" id="PS51257">
    <property type="entry name" value="PROKAR_LIPOPROTEIN"/>
    <property type="match status" value="1"/>
</dbReference>
<feature type="domain" description="Thioredoxin" evidence="2">
    <location>
        <begin position="244"/>
        <end position="408"/>
    </location>
</feature>
<sequence length="416" mass="47116">MKFIGYLLALGTLVSSCVNSNVSMMQEGVWRTTLHTESGREIPFNFNFIHDANGKPVAEIINGDERLRVDDISITNDSVFIKMPFFDSEFKGRFEGDLIKGEWVKHLADKDVSMRFVAEPDTYWRFIESKTKAKANVSGRWSTTFIADKDTTIAVGEFVQHDNKLTGTFLTTTGDYRYLEGTVAGDEFYLSCFDGGHAYLFTGKIEGNKITDGKFYSGLSHVENWTASKNEKATLPDAYTLAKLKEGQKRLDFAYPDLNHQIVSLKDPKFKDKVVIVQLLGSWCPNCMDETKFLADFYKQNKTKGLEIVGLAFERTTDFERSKKSVLKFKDRFNVQYDLLITNKTSDSKQRNEALPMLDRILGFPTTIIIGRDGEVRKIHTGFSGPGTGKHYDDFVKEFTQYINELLAESAKPPVG</sequence>
<dbReference type="GO" id="GO:0016491">
    <property type="term" value="F:oxidoreductase activity"/>
    <property type="evidence" value="ECO:0007669"/>
    <property type="project" value="InterPro"/>
</dbReference>
<evidence type="ECO:0000259" key="2">
    <source>
        <dbReference type="PROSITE" id="PS51352"/>
    </source>
</evidence>
<name>A0A9X2JER1_9SPHI</name>
<gene>
    <name evidence="3" type="ORF">NF867_07295</name>
</gene>
<dbReference type="SUPFAM" id="SSF52833">
    <property type="entry name" value="Thioredoxin-like"/>
    <property type="match status" value="1"/>
</dbReference>
<dbReference type="PROSITE" id="PS51352">
    <property type="entry name" value="THIOREDOXIN_2"/>
    <property type="match status" value="1"/>
</dbReference>
<accession>A0A9X2JER1</accession>